<dbReference type="InterPro" id="IPR001607">
    <property type="entry name" value="Znf_UBP"/>
</dbReference>
<evidence type="ECO:0000256" key="6">
    <source>
        <dbReference type="ARBA" id="ARBA00022771"/>
    </source>
</evidence>
<evidence type="ECO:0000256" key="1">
    <source>
        <dbReference type="ARBA" id="ARBA00000707"/>
    </source>
</evidence>
<comment type="similarity">
    <text evidence="14">Belongs to the peptidase C19 family. UBP8 subfamily.</text>
</comment>
<keyword evidence="7" id="KW-0833">Ubl conjugation pathway</keyword>
<reference evidence="16" key="1">
    <citation type="submission" date="2016-04" db="EMBL/GenBank/DDBJ databases">
        <authorList>
            <person name="Nguyen H.D."/>
            <person name="Kesanakurti P."/>
            <person name="Cullis J."/>
            <person name="Levesque C.A."/>
            <person name="Hambleton S."/>
        </authorList>
    </citation>
    <scope>NUCLEOTIDE SEQUENCE</scope>
    <source>
        <strain evidence="16">DAOMC 238032</strain>
    </source>
</reference>
<sequence length="878" mass="95164">MASMKVSGSRSSNDSSRSSNGNGSDPTPTSAVACVGTCPHLATDSDNRLLNLALNPGSAPNERPLLKDLLHRFATGVRWGKKIRSGHVRTDDDEEEEEEAQRHRAQADSRVDDKTALKRRKLLPHPSCVQCGLILHRPFICLTCAGTACFFQEYGAAADVSLLGSQPRSDPGSSLKRVKKTVEQECHIAAHLEETQHPFAFDMYRGTVFCRLCNDIVYDSRFQQVFDVEVNMAAESYRLQGKRAKHLHVKTDSNSPEPALVAFKAAPLPRGLRNMGATCFMNVILQSFLHNPLLRNYFLADRHNTKLCAARENCLACEMDKLFSEFYNSAKVSCEADLGAVIPAGQPTASGGNRATTPAQLPSSASSLHLSGPNSGPSTPYGPTTFLFTIWLTRESAELSQAGQHDAHELFISTLNGLHASLMAPSTTRDDSQSPQRGNAVKASVPVASAPPAQQGGGSTLSRPRARNKRLPTFPAEDRASLPRRWTQLEELPQDGIYPADKNRHAVAGEKRKRANQILDDGEDDEEEDEDEDDDEEEEYFLHPAFSSSTYANGDDSGSGGNVDHPPLTPGLSGLSANACPCVVHRTFAGTIQSDVTCLQCKSTNSTRDPMLDLSLDLRSARSAAGNGKNGKNGANGKKKAAVAGAGAAGVLNAVNGAATAANNKKKLNRKSGEGGADGPEVGDGNGASALDNSDASLGLGALNDDEQHLHTCLERYCSPEALGPQQYTCAQCGSQNGATKQLSLYRLPPVLCIQLKRFEHEHKNGSTGSIKIDVRVRFSLSLDLRDFVTASVRAQGDRIQDDPEAYVYDLFTVIVHEGSMNTGHYTNFSKRKDGWFRFNDDKISQASIPEVLSARAYQLCYIRRQLYNVRPDTIHLA</sequence>
<feature type="compositionally biased region" description="Basic and acidic residues" evidence="15">
    <location>
        <begin position="100"/>
        <end position="112"/>
    </location>
</feature>
<evidence type="ECO:0000313" key="17">
    <source>
        <dbReference type="Proteomes" id="UP000077671"/>
    </source>
</evidence>
<proteinExistence type="inferred from homology"/>
<keyword evidence="9" id="KW-0788">Thiol protease</keyword>
<dbReference type="InterPro" id="IPR018200">
    <property type="entry name" value="USP_CS"/>
</dbReference>
<keyword evidence="10" id="KW-0862">Zinc</keyword>
<feature type="region of interest" description="Disordered" evidence="15">
    <location>
        <begin position="349"/>
        <end position="378"/>
    </location>
</feature>
<feature type="compositionally biased region" description="Acidic residues" evidence="15">
    <location>
        <begin position="520"/>
        <end position="539"/>
    </location>
</feature>
<dbReference type="InterPro" id="IPR028889">
    <property type="entry name" value="USP"/>
</dbReference>
<dbReference type="PANTHER" id="PTHR21646">
    <property type="entry name" value="UBIQUITIN CARBOXYL-TERMINAL HYDROLASE"/>
    <property type="match status" value="1"/>
</dbReference>
<dbReference type="AlphaFoldDB" id="A0A177V802"/>
<dbReference type="PANTHER" id="PTHR21646:SF33">
    <property type="entry name" value="UBIQUITIN CARBOXYL-TERMINAL HYDROLASE 22"/>
    <property type="match status" value="1"/>
</dbReference>
<dbReference type="Pfam" id="PF00443">
    <property type="entry name" value="UCH"/>
    <property type="match status" value="1"/>
</dbReference>
<dbReference type="InterPro" id="IPR038765">
    <property type="entry name" value="Papain-like_cys_pep_sf"/>
</dbReference>
<evidence type="ECO:0000256" key="15">
    <source>
        <dbReference type="SAM" id="MobiDB-lite"/>
    </source>
</evidence>
<dbReference type="SUPFAM" id="SSF54001">
    <property type="entry name" value="Cysteine proteinases"/>
    <property type="match status" value="1"/>
</dbReference>
<dbReference type="EC" id="3.4.19.12" evidence="3"/>
<dbReference type="InterPro" id="IPR013083">
    <property type="entry name" value="Znf_RING/FYVE/PHD"/>
</dbReference>
<evidence type="ECO:0000313" key="16">
    <source>
        <dbReference type="EMBL" id="KAE8265007.1"/>
    </source>
</evidence>
<evidence type="ECO:0000256" key="12">
    <source>
        <dbReference type="ARBA" id="ARBA00023163"/>
    </source>
</evidence>
<dbReference type="Gene3D" id="3.90.70.10">
    <property type="entry name" value="Cysteine proteinases"/>
    <property type="match status" value="1"/>
</dbReference>
<dbReference type="Pfam" id="PF02148">
    <property type="entry name" value="zf-UBP"/>
    <property type="match status" value="1"/>
</dbReference>
<dbReference type="GO" id="GO:0008270">
    <property type="term" value="F:zinc ion binding"/>
    <property type="evidence" value="ECO:0007669"/>
    <property type="project" value="UniProtKB-KW"/>
</dbReference>
<feature type="compositionally biased region" description="Low complexity" evidence="15">
    <location>
        <begin position="440"/>
        <end position="454"/>
    </location>
</feature>
<dbReference type="GO" id="GO:0006508">
    <property type="term" value="P:proteolysis"/>
    <property type="evidence" value="ECO:0007669"/>
    <property type="project" value="UniProtKB-KW"/>
</dbReference>
<keyword evidence="11" id="KW-0805">Transcription regulation</keyword>
<dbReference type="Proteomes" id="UP000077671">
    <property type="component" value="Unassembled WGS sequence"/>
</dbReference>
<feature type="compositionally biased region" description="Gly residues" evidence="15">
    <location>
        <begin position="674"/>
        <end position="686"/>
    </location>
</feature>
<dbReference type="PROSITE" id="PS50271">
    <property type="entry name" value="ZF_UBP"/>
    <property type="match status" value="1"/>
</dbReference>
<organism evidence="16 17">
    <name type="scientific">Tilletia caries</name>
    <name type="common">wheat bunt fungus</name>
    <dbReference type="NCBI Taxonomy" id="13290"/>
    <lineage>
        <taxon>Eukaryota</taxon>
        <taxon>Fungi</taxon>
        <taxon>Dikarya</taxon>
        <taxon>Basidiomycota</taxon>
        <taxon>Ustilaginomycotina</taxon>
        <taxon>Exobasidiomycetes</taxon>
        <taxon>Tilletiales</taxon>
        <taxon>Tilletiaceae</taxon>
        <taxon>Tilletia</taxon>
    </lineage>
</organism>
<evidence type="ECO:0000256" key="7">
    <source>
        <dbReference type="ARBA" id="ARBA00022786"/>
    </source>
</evidence>
<evidence type="ECO:0000256" key="10">
    <source>
        <dbReference type="ARBA" id="ARBA00022833"/>
    </source>
</evidence>
<accession>A0A177V802</accession>
<dbReference type="PROSITE" id="PS00972">
    <property type="entry name" value="USP_1"/>
    <property type="match status" value="1"/>
</dbReference>
<dbReference type="GO" id="GO:0016579">
    <property type="term" value="P:protein deubiquitination"/>
    <property type="evidence" value="ECO:0007669"/>
    <property type="project" value="InterPro"/>
</dbReference>
<evidence type="ECO:0000256" key="8">
    <source>
        <dbReference type="ARBA" id="ARBA00022801"/>
    </source>
</evidence>
<dbReference type="GO" id="GO:0004843">
    <property type="term" value="F:cysteine-type deubiquitinase activity"/>
    <property type="evidence" value="ECO:0007669"/>
    <property type="project" value="UniProtKB-EC"/>
</dbReference>
<dbReference type="GO" id="GO:0005634">
    <property type="term" value="C:nucleus"/>
    <property type="evidence" value="ECO:0007669"/>
    <property type="project" value="UniProtKB-SubCell"/>
</dbReference>
<feature type="compositionally biased region" description="Low complexity" evidence="15">
    <location>
        <begin position="7"/>
        <end position="25"/>
    </location>
</feature>
<feature type="region of interest" description="Disordered" evidence="15">
    <location>
        <begin position="85"/>
        <end position="112"/>
    </location>
</feature>
<gene>
    <name evidence="16" type="ORF">A4X03_0g548</name>
</gene>
<evidence type="ECO:0000256" key="9">
    <source>
        <dbReference type="ARBA" id="ARBA00022807"/>
    </source>
</evidence>
<feature type="region of interest" description="Disordered" evidence="15">
    <location>
        <begin position="666"/>
        <end position="690"/>
    </location>
</feature>
<evidence type="ECO:0000256" key="5">
    <source>
        <dbReference type="ARBA" id="ARBA00022723"/>
    </source>
</evidence>
<keyword evidence="4" id="KW-0645">Protease</keyword>
<comment type="catalytic activity">
    <reaction evidence="1">
        <text>Thiol-dependent hydrolysis of ester, thioester, amide, peptide and isopeptide bonds formed by the C-terminal Gly of ubiquitin (a 76-residue protein attached to proteins as an intracellular targeting signal).</text>
        <dbReference type="EC" id="3.4.19.12"/>
    </reaction>
</comment>
<keyword evidence="8" id="KW-0378">Hydrolase</keyword>
<name>A0A177V802_9BASI</name>
<feature type="compositionally biased region" description="Basic and acidic residues" evidence="15">
    <location>
        <begin position="501"/>
        <end position="510"/>
    </location>
</feature>
<evidence type="ECO:0000256" key="14">
    <source>
        <dbReference type="ARBA" id="ARBA00038490"/>
    </source>
</evidence>
<feature type="region of interest" description="Disordered" evidence="15">
    <location>
        <begin position="424"/>
        <end position="568"/>
    </location>
</feature>
<evidence type="ECO:0000256" key="3">
    <source>
        <dbReference type="ARBA" id="ARBA00012759"/>
    </source>
</evidence>
<keyword evidence="6" id="KW-0863">Zinc-finger</keyword>
<keyword evidence="12" id="KW-0804">Transcription</keyword>
<feature type="region of interest" description="Disordered" evidence="15">
    <location>
        <begin position="1"/>
        <end position="29"/>
    </location>
</feature>
<comment type="subcellular location">
    <subcellularLocation>
        <location evidence="2">Nucleus</location>
    </subcellularLocation>
</comment>
<evidence type="ECO:0000256" key="11">
    <source>
        <dbReference type="ARBA" id="ARBA00023015"/>
    </source>
</evidence>
<comment type="caution">
    <text evidence="16">The sequence shown here is derived from an EMBL/GenBank/DDBJ whole genome shotgun (WGS) entry which is preliminary data.</text>
</comment>
<evidence type="ECO:0000256" key="13">
    <source>
        <dbReference type="ARBA" id="ARBA00023242"/>
    </source>
</evidence>
<dbReference type="SUPFAM" id="SSF57850">
    <property type="entry name" value="RING/U-box"/>
    <property type="match status" value="1"/>
</dbReference>
<protein>
    <recommendedName>
        <fullName evidence="3">ubiquitinyl hydrolase 1</fullName>
        <ecNumber evidence="3">3.4.19.12</ecNumber>
    </recommendedName>
</protein>
<dbReference type="EMBL" id="LWDD02000034">
    <property type="protein sequence ID" value="KAE8265007.1"/>
    <property type="molecule type" value="Genomic_DNA"/>
</dbReference>
<dbReference type="InterPro" id="IPR050185">
    <property type="entry name" value="Ub_carboxyl-term_hydrolase"/>
</dbReference>
<keyword evidence="5" id="KW-0479">Metal-binding</keyword>
<reference evidence="16" key="2">
    <citation type="journal article" date="2019" name="IMA Fungus">
        <title>Genome sequencing and comparison of five Tilletia species to identify candidate genes for the detection of regulated species infecting wheat.</title>
        <authorList>
            <person name="Nguyen H.D.T."/>
            <person name="Sultana T."/>
            <person name="Kesanakurti P."/>
            <person name="Hambleton S."/>
        </authorList>
    </citation>
    <scope>NUCLEOTIDE SEQUENCE</scope>
    <source>
        <strain evidence="16">DAOMC 238032</strain>
    </source>
</reference>
<evidence type="ECO:0000256" key="4">
    <source>
        <dbReference type="ARBA" id="ARBA00022670"/>
    </source>
</evidence>
<evidence type="ECO:0000256" key="2">
    <source>
        <dbReference type="ARBA" id="ARBA00004123"/>
    </source>
</evidence>
<dbReference type="PROSITE" id="PS50235">
    <property type="entry name" value="USP_3"/>
    <property type="match status" value="1"/>
</dbReference>
<dbReference type="InterPro" id="IPR001394">
    <property type="entry name" value="Peptidase_C19_UCH"/>
</dbReference>
<keyword evidence="13" id="KW-0539">Nucleus</keyword>
<dbReference type="Gene3D" id="3.30.40.10">
    <property type="entry name" value="Zinc/RING finger domain, C3HC4 (zinc finger)"/>
    <property type="match status" value="1"/>
</dbReference>